<feature type="compositionally biased region" description="Acidic residues" evidence="1">
    <location>
        <begin position="38"/>
        <end position="50"/>
    </location>
</feature>
<name>A0A9P1ELT1_CUSEU</name>
<feature type="region of interest" description="Disordered" evidence="1">
    <location>
        <begin position="1"/>
        <end position="50"/>
    </location>
</feature>
<protein>
    <submittedName>
        <fullName evidence="2">Uncharacterized protein</fullName>
    </submittedName>
</protein>
<evidence type="ECO:0000313" key="3">
    <source>
        <dbReference type="Proteomes" id="UP001152484"/>
    </source>
</evidence>
<sequence>MESHETLLDEQDAGTPPPRLSEIEKNYEEERGKKDNELGDSDAELGESQDDMTILAATGVYKGRVPLMGSEGIRILQKSKGASSSSHSVYDDRVTRLKKQLQERDVEVRKRDEEARIRDEEARRTREVRRAGTPNSYFQRQLLPIHAHTAPRDYPTNSLHGRYGHCG</sequence>
<gene>
    <name evidence="2" type="ORF">CEURO_LOCUS20524</name>
</gene>
<feature type="compositionally biased region" description="Basic and acidic residues" evidence="1">
    <location>
        <begin position="21"/>
        <end position="37"/>
    </location>
</feature>
<reference evidence="2" key="1">
    <citation type="submission" date="2022-07" db="EMBL/GenBank/DDBJ databases">
        <authorList>
            <person name="Macas J."/>
            <person name="Novak P."/>
            <person name="Neumann P."/>
        </authorList>
    </citation>
    <scope>NUCLEOTIDE SEQUENCE</scope>
</reference>
<dbReference type="AlphaFoldDB" id="A0A9P1ELT1"/>
<keyword evidence="3" id="KW-1185">Reference proteome</keyword>
<accession>A0A9P1ELT1</accession>
<evidence type="ECO:0000256" key="1">
    <source>
        <dbReference type="SAM" id="MobiDB-lite"/>
    </source>
</evidence>
<dbReference type="Proteomes" id="UP001152484">
    <property type="component" value="Unassembled WGS sequence"/>
</dbReference>
<comment type="caution">
    <text evidence="2">The sequence shown here is derived from an EMBL/GenBank/DDBJ whole genome shotgun (WGS) entry which is preliminary data.</text>
</comment>
<dbReference type="EMBL" id="CAMAPE010000065">
    <property type="protein sequence ID" value="CAH9114777.1"/>
    <property type="molecule type" value="Genomic_DNA"/>
</dbReference>
<proteinExistence type="predicted"/>
<evidence type="ECO:0000313" key="2">
    <source>
        <dbReference type="EMBL" id="CAH9114777.1"/>
    </source>
</evidence>
<organism evidence="2 3">
    <name type="scientific">Cuscuta europaea</name>
    <name type="common">European dodder</name>
    <dbReference type="NCBI Taxonomy" id="41803"/>
    <lineage>
        <taxon>Eukaryota</taxon>
        <taxon>Viridiplantae</taxon>
        <taxon>Streptophyta</taxon>
        <taxon>Embryophyta</taxon>
        <taxon>Tracheophyta</taxon>
        <taxon>Spermatophyta</taxon>
        <taxon>Magnoliopsida</taxon>
        <taxon>eudicotyledons</taxon>
        <taxon>Gunneridae</taxon>
        <taxon>Pentapetalae</taxon>
        <taxon>asterids</taxon>
        <taxon>lamiids</taxon>
        <taxon>Solanales</taxon>
        <taxon>Convolvulaceae</taxon>
        <taxon>Cuscuteae</taxon>
        <taxon>Cuscuta</taxon>
        <taxon>Cuscuta subgen. Cuscuta</taxon>
    </lineage>
</organism>